<dbReference type="PANTHER" id="PTHR30302:SF1">
    <property type="entry name" value="HYDROGENASE 2 MATURATION PROTEASE"/>
    <property type="match status" value="1"/>
</dbReference>
<dbReference type="PANTHER" id="PTHR30302">
    <property type="entry name" value="HYDROGENASE 1 MATURATION PROTEASE"/>
    <property type="match status" value="1"/>
</dbReference>
<dbReference type="STRING" id="675511.GCA_000341735_03362"/>
<dbReference type="GO" id="GO:0008047">
    <property type="term" value="F:enzyme activator activity"/>
    <property type="evidence" value="ECO:0007669"/>
    <property type="project" value="InterPro"/>
</dbReference>
<evidence type="ECO:0000256" key="1">
    <source>
        <dbReference type="ARBA" id="ARBA00006814"/>
    </source>
</evidence>
<dbReference type="Proteomes" id="UP000305881">
    <property type="component" value="Chromosome"/>
</dbReference>
<dbReference type="SUPFAM" id="SSF53163">
    <property type="entry name" value="HybD-like"/>
    <property type="match status" value="1"/>
</dbReference>
<dbReference type="InterPro" id="IPR023430">
    <property type="entry name" value="Pept_HybD-like_dom_sf"/>
</dbReference>
<dbReference type="EMBL" id="CP035467">
    <property type="protein sequence ID" value="QCW84315.1"/>
    <property type="molecule type" value="Genomic_DNA"/>
</dbReference>
<name>A0A4V1IKB4_METBY</name>
<dbReference type="OrthoDB" id="9792731at2"/>
<dbReference type="PRINTS" id="PR00446">
    <property type="entry name" value="HYDRGNUPTAKE"/>
</dbReference>
<evidence type="ECO:0000256" key="2">
    <source>
        <dbReference type="ARBA" id="ARBA00022670"/>
    </source>
</evidence>
<organism evidence="5 6">
    <name type="scientific">Methylotuvimicrobium buryatense</name>
    <name type="common">Methylomicrobium buryatense</name>
    <dbReference type="NCBI Taxonomy" id="95641"/>
    <lineage>
        <taxon>Bacteria</taxon>
        <taxon>Pseudomonadati</taxon>
        <taxon>Pseudomonadota</taxon>
        <taxon>Gammaproteobacteria</taxon>
        <taxon>Methylococcales</taxon>
        <taxon>Methylococcaceae</taxon>
        <taxon>Methylotuvimicrobium</taxon>
    </lineage>
</organism>
<evidence type="ECO:0000313" key="6">
    <source>
        <dbReference type="Proteomes" id="UP000305881"/>
    </source>
</evidence>
<dbReference type="KEGG" id="mbur:EQU24_20330"/>
<proteinExistence type="inferred from homology"/>
<keyword evidence="2 5" id="KW-0645">Protease</keyword>
<dbReference type="InterPro" id="IPR000671">
    <property type="entry name" value="Peptidase_A31"/>
</dbReference>
<dbReference type="NCBIfam" id="TIGR00072">
    <property type="entry name" value="hydrog_prot"/>
    <property type="match status" value="1"/>
</dbReference>
<keyword evidence="3" id="KW-0064">Aspartyl protease</keyword>
<keyword evidence="6" id="KW-1185">Reference proteome</keyword>
<reference evidence="6" key="1">
    <citation type="journal article" date="2019" name="J. Bacteriol.">
        <title>A Mutagenic Screen Identifies a TonB-Dependent Receptor Required for the Lanthanide Metal Switch in the Type I Methanotroph 'Methylotuvimicrobium buryatense' 5GB1C.</title>
        <authorList>
            <person name="Groom J.D."/>
            <person name="Ford S.M."/>
            <person name="Pesesky M.W."/>
            <person name="Lidstrom M.E."/>
        </authorList>
    </citation>
    <scope>NUCLEOTIDE SEQUENCE [LARGE SCALE GENOMIC DNA]</scope>
    <source>
        <strain evidence="6">5GB1C</strain>
    </source>
</reference>
<comment type="similarity">
    <text evidence="1">Belongs to the peptidase A31 family.</text>
</comment>
<dbReference type="Pfam" id="PF01750">
    <property type="entry name" value="HycI"/>
    <property type="match status" value="1"/>
</dbReference>
<dbReference type="GO" id="GO:0016485">
    <property type="term" value="P:protein processing"/>
    <property type="evidence" value="ECO:0007669"/>
    <property type="project" value="TreeGrafter"/>
</dbReference>
<evidence type="ECO:0000256" key="3">
    <source>
        <dbReference type="ARBA" id="ARBA00022750"/>
    </source>
</evidence>
<dbReference type="RefSeq" id="WP_017841796.1">
    <property type="nucleotide sequence ID" value="NZ_CP035467.1"/>
</dbReference>
<dbReference type="AlphaFoldDB" id="A0A4V1IKB4"/>
<protein>
    <submittedName>
        <fullName evidence="5">Hydrogenase maturation protease</fullName>
    </submittedName>
</protein>
<dbReference type="CDD" id="cd00518">
    <property type="entry name" value="H2MP"/>
    <property type="match status" value="1"/>
</dbReference>
<keyword evidence="4" id="KW-0378">Hydrolase</keyword>
<gene>
    <name evidence="5" type="ORF">EQU24_20330</name>
</gene>
<dbReference type="Gene3D" id="3.40.50.1450">
    <property type="entry name" value="HybD-like"/>
    <property type="match status" value="1"/>
</dbReference>
<sequence>MSNRQLCHIVCFGNPLHGDDGFGPAVYQRLAALPLPDNVRVFDAGTPGLAALALFQGCHEVMIVDAVASGGIPGKLSRLSPNVVTAEITLPGHGIGVGYLLKAVAALPDCPRIEIIAAEILGAAPFRPGLSKPVRQAVDDAFVLLEKYAEQVSRQ</sequence>
<evidence type="ECO:0000313" key="5">
    <source>
        <dbReference type="EMBL" id="QCW84315.1"/>
    </source>
</evidence>
<accession>A0A4V1IKB4</accession>
<evidence type="ECO:0000256" key="4">
    <source>
        <dbReference type="ARBA" id="ARBA00022801"/>
    </source>
</evidence>
<dbReference type="GO" id="GO:0004190">
    <property type="term" value="F:aspartic-type endopeptidase activity"/>
    <property type="evidence" value="ECO:0007669"/>
    <property type="project" value="UniProtKB-KW"/>
</dbReference>